<protein>
    <submittedName>
        <fullName evidence="5">Phosphocarrier protein HPr</fullName>
    </submittedName>
</protein>
<dbReference type="RefSeq" id="WP_109307064.1">
    <property type="nucleotide sequence ID" value="NZ_BJUF01000007.1"/>
</dbReference>
<dbReference type="CDD" id="cd00367">
    <property type="entry name" value="PTS-HPr_like"/>
    <property type="match status" value="1"/>
</dbReference>
<dbReference type="InterPro" id="IPR035895">
    <property type="entry name" value="HPr-like_sf"/>
</dbReference>
<evidence type="ECO:0000259" key="4">
    <source>
        <dbReference type="PROSITE" id="PS51350"/>
    </source>
</evidence>
<dbReference type="Proteomes" id="UP000245938">
    <property type="component" value="Unassembled WGS sequence"/>
</dbReference>
<keyword evidence="3" id="KW-0598">Phosphotransferase system</keyword>
<keyword evidence="2" id="KW-0963">Cytoplasm</keyword>
<dbReference type="Pfam" id="PF00381">
    <property type="entry name" value="PTS-HPr"/>
    <property type="match status" value="1"/>
</dbReference>
<dbReference type="AlphaFoldDB" id="A0A2U3AIH6"/>
<feature type="domain" description="HPr" evidence="4">
    <location>
        <begin position="1"/>
        <end position="88"/>
    </location>
</feature>
<dbReference type="PANTHER" id="PTHR33705">
    <property type="entry name" value="PHOSPHOCARRIER PROTEIN HPR"/>
    <property type="match status" value="1"/>
</dbReference>
<organism evidence="5 6">
    <name type="scientific">Kurthia sibirica</name>
    <dbReference type="NCBI Taxonomy" id="202750"/>
    <lineage>
        <taxon>Bacteria</taxon>
        <taxon>Bacillati</taxon>
        <taxon>Bacillota</taxon>
        <taxon>Bacilli</taxon>
        <taxon>Bacillales</taxon>
        <taxon>Caryophanaceae</taxon>
        <taxon>Kurthia</taxon>
    </lineage>
</organism>
<dbReference type="NCBIfam" id="NF010352">
    <property type="entry name" value="PRK13780.1"/>
    <property type="match status" value="1"/>
</dbReference>
<dbReference type="PRINTS" id="PR00107">
    <property type="entry name" value="PHOSPHOCPHPR"/>
</dbReference>
<sequence>MEKQFKITSPEGLHARPCTLLVAAVTPFSSDVKISYNDRAVNLKSIMGVMALGIPTGANITISAEGADAEAAIEKAASVISNENIGEEA</sequence>
<dbReference type="OrthoDB" id="9809047at2"/>
<gene>
    <name evidence="5" type="ORF">DEX24_14130</name>
</gene>
<dbReference type="PROSITE" id="PS51350">
    <property type="entry name" value="PTS_HPR_DOM"/>
    <property type="match status" value="1"/>
</dbReference>
<dbReference type="Gene3D" id="3.30.1340.10">
    <property type="entry name" value="HPr-like"/>
    <property type="match status" value="1"/>
</dbReference>
<dbReference type="PANTHER" id="PTHR33705:SF2">
    <property type="entry name" value="PHOSPHOCARRIER PROTEIN NPR"/>
    <property type="match status" value="1"/>
</dbReference>
<comment type="subcellular location">
    <subcellularLocation>
        <location evidence="1">Cytoplasm</location>
    </subcellularLocation>
</comment>
<dbReference type="NCBIfam" id="TIGR01003">
    <property type="entry name" value="PTS_HPr_family"/>
    <property type="match status" value="1"/>
</dbReference>
<dbReference type="InterPro" id="IPR002114">
    <property type="entry name" value="PTS_HPr_Ser_P_site"/>
</dbReference>
<reference evidence="5 6" key="1">
    <citation type="submission" date="2018-05" db="EMBL/GenBank/DDBJ databases">
        <title>Kurthia sibirica genome sequence.</title>
        <authorList>
            <person name="Maclea K.S."/>
            <person name="Goen A.E."/>
        </authorList>
    </citation>
    <scope>NUCLEOTIDE SEQUENCE [LARGE SCALE GENOMIC DNA]</scope>
    <source>
        <strain evidence="5 6">ATCC 49154</strain>
    </source>
</reference>
<name>A0A2U3AIH6_9BACL</name>
<evidence type="ECO:0000256" key="1">
    <source>
        <dbReference type="ARBA" id="ARBA00004496"/>
    </source>
</evidence>
<dbReference type="InterPro" id="IPR050399">
    <property type="entry name" value="HPr"/>
</dbReference>
<accession>A0A2U3AIH6</accession>
<keyword evidence="6" id="KW-1185">Reference proteome</keyword>
<evidence type="ECO:0000313" key="6">
    <source>
        <dbReference type="Proteomes" id="UP000245938"/>
    </source>
</evidence>
<evidence type="ECO:0000256" key="3">
    <source>
        <dbReference type="ARBA" id="ARBA00022683"/>
    </source>
</evidence>
<dbReference type="GO" id="GO:0009401">
    <property type="term" value="P:phosphoenolpyruvate-dependent sugar phosphotransferase system"/>
    <property type="evidence" value="ECO:0007669"/>
    <property type="project" value="UniProtKB-KW"/>
</dbReference>
<dbReference type="InterPro" id="IPR000032">
    <property type="entry name" value="HPr-like"/>
</dbReference>
<dbReference type="SUPFAM" id="SSF55594">
    <property type="entry name" value="HPr-like"/>
    <property type="match status" value="1"/>
</dbReference>
<proteinExistence type="predicted"/>
<dbReference type="GO" id="GO:0005737">
    <property type="term" value="C:cytoplasm"/>
    <property type="evidence" value="ECO:0007669"/>
    <property type="project" value="UniProtKB-SubCell"/>
</dbReference>
<comment type="caution">
    <text evidence="5">The sequence shown here is derived from an EMBL/GenBank/DDBJ whole genome shotgun (WGS) entry which is preliminary data.</text>
</comment>
<evidence type="ECO:0000313" key="5">
    <source>
        <dbReference type="EMBL" id="PWI24356.1"/>
    </source>
</evidence>
<dbReference type="PROSITE" id="PS00589">
    <property type="entry name" value="PTS_HPR_SER"/>
    <property type="match status" value="1"/>
</dbReference>
<evidence type="ECO:0000256" key="2">
    <source>
        <dbReference type="ARBA" id="ARBA00022490"/>
    </source>
</evidence>
<dbReference type="EMBL" id="QFVR01000023">
    <property type="protein sequence ID" value="PWI24356.1"/>
    <property type="molecule type" value="Genomic_DNA"/>
</dbReference>